<proteinExistence type="predicted"/>
<reference evidence="1" key="1">
    <citation type="submission" date="2023-06" db="EMBL/GenBank/DDBJ databases">
        <authorList>
            <person name="Noh H."/>
        </authorList>
    </citation>
    <scope>NUCLEOTIDE SEQUENCE</scope>
    <source>
        <strain evidence="1">DUCC20226</strain>
    </source>
</reference>
<gene>
    <name evidence="1" type="ORF">N8I77_005655</name>
</gene>
<dbReference type="EMBL" id="JAUJFL010000003">
    <property type="protein sequence ID" value="KAK2606936.1"/>
    <property type="molecule type" value="Genomic_DNA"/>
</dbReference>
<sequence length="137" mass="15471">MLKPNGYIQWCEADQSSHRIQTTSPSVPTQNLAELWRQTSIIASGLMAPWVKTLPESLEAEDLLDVVADWKTGDPHTLTAMHWCNMPLYEMLERQLRQGNPEKADEFVRLIQGSVEEAKSGAMYVFDRVLVVGRKAA</sequence>
<organism evidence="1 2">
    <name type="scientific">Phomopsis amygdali</name>
    <name type="common">Fusicoccum amygdali</name>
    <dbReference type="NCBI Taxonomy" id="1214568"/>
    <lineage>
        <taxon>Eukaryota</taxon>
        <taxon>Fungi</taxon>
        <taxon>Dikarya</taxon>
        <taxon>Ascomycota</taxon>
        <taxon>Pezizomycotina</taxon>
        <taxon>Sordariomycetes</taxon>
        <taxon>Sordariomycetidae</taxon>
        <taxon>Diaporthales</taxon>
        <taxon>Diaporthaceae</taxon>
        <taxon>Diaporthe</taxon>
    </lineage>
</organism>
<evidence type="ECO:0000313" key="1">
    <source>
        <dbReference type="EMBL" id="KAK2606936.1"/>
    </source>
</evidence>
<comment type="caution">
    <text evidence="1">The sequence shown here is derived from an EMBL/GenBank/DDBJ whole genome shotgun (WGS) entry which is preliminary data.</text>
</comment>
<name>A0AAD9W366_PHOAM</name>
<keyword evidence="2" id="KW-1185">Reference proteome</keyword>
<dbReference type="AlphaFoldDB" id="A0AAD9W366"/>
<protein>
    <submittedName>
        <fullName evidence="1">Uncharacterized protein</fullName>
    </submittedName>
</protein>
<evidence type="ECO:0000313" key="2">
    <source>
        <dbReference type="Proteomes" id="UP001265746"/>
    </source>
</evidence>
<dbReference type="Proteomes" id="UP001265746">
    <property type="component" value="Unassembled WGS sequence"/>
</dbReference>
<accession>A0AAD9W366</accession>